<evidence type="ECO:0000313" key="9">
    <source>
        <dbReference type="EMBL" id="MBD2847166.1"/>
    </source>
</evidence>
<comment type="caution">
    <text evidence="9">The sequence shown here is derived from an EMBL/GenBank/DDBJ whole genome shotgun (WGS) entry which is preliminary data.</text>
</comment>
<dbReference type="GO" id="GO:0005886">
    <property type="term" value="C:plasma membrane"/>
    <property type="evidence" value="ECO:0007669"/>
    <property type="project" value="UniProtKB-SubCell"/>
</dbReference>
<dbReference type="PANTHER" id="PTHR33885">
    <property type="entry name" value="PHAGE SHOCK PROTEIN C"/>
    <property type="match status" value="1"/>
</dbReference>
<dbReference type="PANTHER" id="PTHR33885:SF3">
    <property type="entry name" value="PHAGE SHOCK PROTEIN C"/>
    <property type="match status" value="1"/>
</dbReference>
<dbReference type="Proteomes" id="UP000621560">
    <property type="component" value="Unassembled WGS sequence"/>
</dbReference>
<protein>
    <submittedName>
        <fullName evidence="9">PspC domain-containing protein</fullName>
    </submittedName>
</protein>
<dbReference type="EMBL" id="JACXIZ010000033">
    <property type="protein sequence ID" value="MBD2847166.1"/>
    <property type="molecule type" value="Genomic_DNA"/>
</dbReference>
<keyword evidence="2" id="KW-1003">Cell membrane</keyword>
<dbReference type="AlphaFoldDB" id="A0A927BUP3"/>
<keyword evidence="3 7" id="KW-0812">Transmembrane</keyword>
<evidence type="ECO:0000259" key="8">
    <source>
        <dbReference type="Pfam" id="PF04024"/>
    </source>
</evidence>
<feature type="region of interest" description="Disordered" evidence="6">
    <location>
        <begin position="64"/>
        <end position="140"/>
    </location>
</feature>
<organism evidence="9 10">
    <name type="scientific">Paenibacillus sabuli</name>
    <dbReference type="NCBI Taxonomy" id="2772509"/>
    <lineage>
        <taxon>Bacteria</taxon>
        <taxon>Bacillati</taxon>
        <taxon>Bacillota</taxon>
        <taxon>Bacilli</taxon>
        <taxon>Bacillales</taxon>
        <taxon>Paenibacillaceae</taxon>
        <taxon>Paenibacillus</taxon>
    </lineage>
</organism>
<keyword evidence="5 7" id="KW-0472">Membrane</keyword>
<evidence type="ECO:0000256" key="4">
    <source>
        <dbReference type="ARBA" id="ARBA00022989"/>
    </source>
</evidence>
<sequence length="161" mass="17874">MKKLYRSTRDKKLLGLCGGVAELLNIDATLLRVLFIVAVIFSSGALILVYVLAGLVVPKEPTYRMDGYHDPYGQSYDNPYGRRPGSGSHGYYNPGHGPQSGPSQQWSGWQQPQQPPQQPRSGGAQQAPDLDSMMGDIEKKAMRKEIDELRAKLARYEKGDH</sequence>
<evidence type="ECO:0000256" key="1">
    <source>
        <dbReference type="ARBA" id="ARBA00004162"/>
    </source>
</evidence>
<name>A0A927BUP3_9BACL</name>
<keyword evidence="4 7" id="KW-1133">Transmembrane helix</keyword>
<dbReference type="Pfam" id="PF04024">
    <property type="entry name" value="PspC"/>
    <property type="match status" value="1"/>
</dbReference>
<comment type="subcellular location">
    <subcellularLocation>
        <location evidence="1">Cell membrane</location>
        <topology evidence="1">Single-pass membrane protein</topology>
    </subcellularLocation>
</comment>
<dbReference type="RefSeq" id="WP_190920224.1">
    <property type="nucleotide sequence ID" value="NZ_JACXIZ010000033.1"/>
</dbReference>
<evidence type="ECO:0000256" key="7">
    <source>
        <dbReference type="SAM" id="Phobius"/>
    </source>
</evidence>
<gene>
    <name evidence="9" type="ORF">IDH44_18355</name>
</gene>
<evidence type="ECO:0000256" key="6">
    <source>
        <dbReference type="SAM" id="MobiDB-lite"/>
    </source>
</evidence>
<evidence type="ECO:0000256" key="5">
    <source>
        <dbReference type="ARBA" id="ARBA00023136"/>
    </source>
</evidence>
<proteinExistence type="predicted"/>
<evidence type="ECO:0000313" key="10">
    <source>
        <dbReference type="Proteomes" id="UP000621560"/>
    </source>
</evidence>
<keyword evidence="10" id="KW-1185">Reference proteome</keyword>
<dbReference type="InterPro" id="IPR052027">
    <property type="entry name" value="PspC"/>
</dbReference>
<feature type="domain" description="Phage shock protein PspC N-terminal" evidence="8">
    <location>
        <begin position="2"/>
        <end position="60"/>
    </location>
</feature>
<accession>A0A927BUP3</accession>
<evidence type="ECO:0000256" key="3">
    <source>
        <dbReference type="ARBA" id="ARBA00022692"/>
    </source>
</evidence>
<dbReference type="InterPro" id="IPR007168">
    <property type="entry name" value="Phageshock_PspC_N"/>
</dbReference>
<reference evidence="9" key="1">
    <citation type="submission" date="2020-09" db="EMBL/GenBank/DDBJ databases">
        <title>A novel bacterium of genus Paenibacillus, isolated from South China Sea.</title>
        <authorList>
            <person name="Huang H."/>
            <person name="Mo K."/>
            <person name="Hu Y."/>
        </authorList>
    </citation>
    <scope>NUCLEOTIDE SEQUENCE</scope>
    <source>
        <strain evidence="9">IB182496</strain>
    </source>
</reference>
<feature type="transmembrane region" description="Helical" evidence="7">
    <location>
        <begin position="33"/>
        <end position="57"/>
    </location>
</feature>
<evidence type="ECO:0000256" key="2">
    <source>
        <dbReference type="ARBA" id="ARBA00022475"/>
    </source>
</evidence>
<feature type="compositionally biased region" description="Low complexity" evidence="6">
    <location>
        <begin position="94"/>
        <end position="112"/>
    </location>
</feature>
<feature type="compositionally biased region" description="Low complexity" evidence="6">
    <location>
        <begin position="119"/>
        <end position="128"/>
    </location>
</feature>